<comment type="caution">
    <text evidence="1">The sequence shown here is derived from an EMBL/GenBank/DDBJ whole genome shotgun (WGS) entry which is preliminary data.</text>
</comment>
<dbReference type="AlphaFoldDB" id="A0A498JAD2"/>
<name>A0A498JAD2_MALDO</name>
<evidence type="ECO:0000313" key="2">
    <source>
        <dbReference type="Proteomes" id="UP000290289"/>
    </source>
</evidence>
<protein>
    <submittedName>
        <fullName evidence="1">Uncharacterized protein</fullName>
    </submittedName>
</protein>
<evidence type="ECO:0000313" key="1">
    <source>
        <dbReference type="EMBL" id="RXH92430.1"/>
    </source>
</evidence>
<gene>
    <name evidence="1" type="ORF">DVH24_033326</name>
</gene>
<reference evidence="1 2" key="1">
    <citation type="submission" date="2018-10" db="EMBL/GenBank/DDBJ databases">
        <title>A high-quality apple genome assembly.</title>
        <authorList>
            <person name="Hu J."/>
        </authorList>
    </citation>
    <scope>NUCLEOTIDE SEQUENCE [LARGE SCALE GENOMIC DNA]</scope>
    <source>
        <strain evidence="2">cv. HFTH1</strain>
        <tissue evidence="1">Young leaf</tissue>
    </source>
</reference>
<keyword evidence="2" id="KW-1185">Reference proteome</keyword>
<accession>A0A498JAD2</accession>
<organism evidence="1 2">
    <name type="scientific">Malus domestica</name>
    <name type="common">Apple</name>
    <name type="synonym">Pyrus malus</name>
    <dbReference type="NCBI Taxonomy" id="3750"/>
    <lineage>
        <taxon>Eukaryota</taxon>
        <taxon>Viridiplantae</taxon>
        <taxon>Streptophyta</taxon>
        <taxon>Embryophyta</taxon>
        <taxon>Tracheophyta</taxon>
        <taxon>Spermatophyta</taxon>
        <taxon>Magnoliopsida</taxon>
        <taxon>eudicotyledons</taxon>
        <taxon>Gunneridae</taxon>
        <taxon>Pentapetalae</taxon>
        <taxon>rosids</taxon>
        <taxon>fabids</taxon>
        <taxon>Rosales</taxon>
        <taxon>Rosaceae</taxon>
        <taxon>Amygdaloideae</taxon>
        <taxon>Maleae</taxon>
        <taxon>Malus</taxon>
    </lineage>
</organism>
<sequence length="152" mass="16972">MYTTTISGSGANSSPFHDAAVLPSDHRCQLRRSVFEIACGVGLPIKLTLEFGTINRSFGLFAKVLVDFDLVIISPSQMWIEWNSDVLTTVPIKSHLGWRRNHNQMTNFVSKRKEVLCGKRKIKKFFFGNGGLGIEISKRFQMGISSCQLSCA</sequence>
<dbReference type="EMBL" id="RDQH01000334">
    <property type="protein sequence ID" value="RXH92430.1"/>
    <property type="molecule type" value="Genomic_DNA"/>
</dbReference>
<proteinExistence type="predicted"/>
<dbReference type="Proteomes" id="UP000290289">
    <property type="component" value="Chromosome 8"/>
</dbReference>